<evidence type="ECO:0000313" key="2">
    <source>
        <dbReference type="Proteomes" id="UP000708338"/>
    </source>
</evidence>
<dbReference type="Proteomes" id="UP000708338">
    <property type="component" value="Unassembled WGS sequence"/>
</dbReference>
<dbReference type="InterPro" id="IPR049215">
    <property type="entry name" value="DUF6809"/>
</dbReference>
<comment type="caution">
    <text evidence="1">The sequence shown here is derived from an EMBL/GenBank/DDBJ whole genome shotgun (WGS) entry which is preliminary data.</text>
</comment>
<organism evidence="1 2">
    <name type="scientific">Enterocloster citroniae</name>
    <dbReference type="NCBI Taxonomy" id="358743"/>
    <lineage>
        <taxon>Bacteria</taxon>
        <taxon>Bacillati</taxon>
        <taxon>Bacillota</taxon>
        <taxon>Clostridia</taxon>
        <taxon>Lachnospirales</taxon>
        <taxon>Lachnospiraceae</taxon>
        <taxon>Enterocloster</taxon>
    </lineage>
</organism>
<name>A0AA41K8G1_9FIRM</name>
<dbReference type="AlphaFoldDB" id="A0AA41K8G1"/>
<dbReference type="Pfam" id="PF20648">
    <property type="entry name" value="DUF6809"/>
    <property type="match status" value="1"/>
</dbReference>
<proteinExistence type="predicted"/>
<reference evidence="1" key="1">
    <citation type="journal article" date="2021" name="Gut Microbes">
        <title>A synthetic consortium of 100 gut commensals modulates the composition and function in a colon model of the microbiome of elderly subjects.</title>
        <authorList>
            <person name="Perez M."/>
            <person name="Ntemiri A."/>
            <person name="Tan H."/>
            <person name="Harris H.M.B."/>
            <person name="Roager H.M."/>
            <person name="Ribiere C."/>
            <person name="O'Toole P.W."/>
        </authorList>
    </citation>
    <scope>NUCLEOTIDE SEQUENCE</scope>
    <source>
        <strain evidence="1">MCC335</strain>
    </source>
</reference>
<gene>
    <name evidence="1" type="ORF">GPL26_20655</name>
</gene>
<evidence type="ECO:0000313" key="1">
    <source>
        <dbReference type="EMBL" id="MBT9812034.1"/>
    </source>
</evidence>
<dbReference type="EMBL" id="WQPS01000043">
    <property type="protein sequence ID" value="MBT9812034.1"/>
    <property type="molecule type" value="Genomic_DNA"/>
</dbReference>
<protein>
    <submittedName>
        <fullName evidence="1">Uncharacterized protein</fullName>
    </submittedName>
</protein>
<sequence>MNLIREIYNGGLIPADSVGRRSEKYSLIREQAYIAQQNFIAKLPSELHDQFEELMDLQMNLLVAGQEEGFIEGIRLGIRLMSEAYDVD</sequence>
<accession>A0AA41K8G1</accession>
<dbReference type="RefSeq" id="WP_117450479.1">
    <property type="nucleotide sequence ID" value="NZ_CABJDD010000002.1"/>
</dbReference>